<feature type="domain" description="DEK-C" evidence="16">
    <location>
        <begin position="1612"/>
        <end position="1668"/>
    </location>
</feature>
<dbReference type="GO" id="GO:0016459">
    <property type="term" value="C:myosin complex"/>
    <property type="evidence" value="ECO:0007669"/>
    <property type="project" value="UniProtKB-KW"/>
</dbReference>
<feature type="transmembrane region" description="Helical" evidence="14">
    <location>
        <begin position="1398"/>
        <end position="1419"/>
    </location>
</feature>
<keyword evidence="6 14" id="KW-0812">Transmembrane</keyword>
<feature type="transmembrane region" description="Helical" evidence="14">
    <location>
        <begin position="1426"/>
        <end position="1449"/>
    </location>
</feature>
<dbReference type="Gene3D" id="1.20.120.720">
    <property type="entry name" value="Myosin VI head, motor domain, U50 subdomain"/>
    <property type="match status" value="1"/>
</dbReference>
<dbReference type="Gene3D" id="3.10.120.10">
    <property type="entry name" value="Cytochrome b5-like heme/steroid binding domain"/>
    <property type="match status" value="1"/>
</dbReference>
<evidence type="ECO:0000256" key="4">
    <source>
        <dbReference type="ARBA" id="ARBA00022676"/>
    </source>
</evidence>
<evidence type="ECO:0000256" key="14">
    <source>
        <dbReference type="SAM" id="Phobius"/>
    </source>
</evidence>
<dbReference type="Pfam" id="PF03142">
    <property type="entry name" value="Chitin_synth_2"/>
    <property type="match status" value="1"/>
</dbReference>
<dbReference type="InterPro" id="IPR036400">
    <property type="entry name" value="Cyt_B5-like_heme/steroid_sf"/>
</dbReference>
<dbReference type="GO" id="GO:0006031">
    <property type="term" value="P:chitin biosynthetic process"/>
    <property type="evidence" value="ECO:0007669"/>
    <property type="project" value="TreeGrafter"/>
</dbReference>
<keyword evidence="10" id="KW-0505">Motor protein</keyword>
<dbReference type="Pfam" id="PF00173">
    <property type="entry name" value="Cyt-b5"/>
    <property type="match status" value="1"/>
</dbReference>
<evidence type="ECO:0000256" key="7">
    <source>
        <dbReference type="ARBA" id="ARBA00022989"/>
    </source>
</evidence>
<keyword evidence="11" id="KW-0325">Glycoprotein</keyword>
<dbReference type="GO" id="GO:0005886">
    <property type="term" value="C:plasma membrane"/>
    <property type="evidence" value="ECO:0007669"/>
    <property type="project" value="UniProtKB-SubCell"/>
</dbReference>
<reference evidence="17" key="1">
    <citation type="submission" date="2014-03" db="EMBL/GenBank/DDBJ databases">
        <authorList>
            <person name="Casaregola S."/>
        </authorList>
    </citation>
    <scope>NUCLEOTIDE SEQUENCE [LARGE SCALE GENOMIC DNA]</scope>
    <source>
        <strain evidence="17">CLIB 918</strain>
    </source>
</reference>
<dbReference type="GO" id="GO:0031505">
    <property type="term" value="P:fungal-type cell wall organization"/>
    <property type="evidence" value="ECO:0007669"/>
    <property type="project" value="TreeGrafter"/>
</dbReference>
<keyword evidence="9 14" id="KW-0472">Membrane</keyword>
<keyword evidence="3" id="KW-1003">Cell membrane</keyword>
<dbReference type="GO" id="GO:0003774">
    <property type="term" value="F:cytoskeletal motor activity"/>
    <property type="evidence" value="ECO:0007669"/>
    <property type="project" value="InterPro"/>
</dbReference>
<dbReference type="InterPro" id="IPR029044">
    <property type="entry name" value="Nucleotide-diphossugar_trans"/>
</dbReference>
<keyword evidence="8" id="KW-0518">Myosin</keyword>
<dbReference type="Proteomes" id="UP000242525">
    <property type="component" value="Unassembled WGS sequence"/>
</dbReference>
<evidence type="ECO:0000256" key="8">
    <source>
        <dbReference type="ARBA" id="ARBA00023123"/>
    </source>
</evidence>
<dbReference type="InterPro" id="IPR036961">
    <property type="entry name" value="Kinesin_motor_dom_sf"/>
</dbReference>
<feature type="compositionally biased region" description="Polar residues" evidence="13">
    <location>
        <begin position="588"/>
        <end position="615"/>
    </location>
</feature>
<dbReference type="InterPro" id="IPR014876">
    <property type="entry name" value="DEK_C"/>
</dbReference>
<evidence type="ECO:0000256" key="9">
    <source>
        <dbReference type="ARBA" id="ARBA00023136"/>
    </source>
</evidence>
<dbReference type="GO" id="GO:0005524">
    <property type="term" value="F:ATP binding"/>
    <property type="evidence" value="ECO:0007669"/>
    <property type="project" value="InterPro"/>
</dbReference>
<dbReference type="GO" id="GO:0030428">
    <property type="term" value="C:cell septum"/>
    <property type="evidence" value="ECO:0007669"/>
    <property type="project" value="TreeGrafter"/>
</dbReference>
<feature type="transmembrane region" description="Helical" evidence="14">
    <location>
        <begin position="1371"/>
        <end position="1392"/>
    </location>
</feature>
<dbReference type="PANTHER" id="PTHR22914:SF13">
    <property type="entry name" value="CHITIN SYNTHASE"/>
    <property type="match status" value="1"/>
</dbReference>
<feature type="compositionally biased region" description="Basic and acidic residues" evidence="13">
    <location>
        <begin position="619"/>
        <end position="628"/>
    </location>
</feature>
<dbReference type="SUPFAM" id="SSF55856">
    <property type="entry name" value="Cytochrome b5-like heme/steroid binding domain"/>
    <property type="match status" value="1"/>
</dbReference>
<feature type="transmembrane region" description="Helical" evidence="14">
    <location>
        <begin position="708"/>
        <end position="727"/>
    </location>
</feature>
<dbReference type="SMART" id="SM01117">
    <property type="entry name" value="Cyt-b5"/>
    <property type="match status" value="2"/>
</dbReference>
<dbReference type="SMART" id="SM00242">
    <property type="entry name" value="MYSc"/>
    <property type="match status" value="1"/>
</dbReference>
<keyword evidence="5" id="KW-0808">Transferase</keyword>
<dbReference type="Gene3D" id="1.10.10.820">
    <property type="match status" value="1"/>
</dbReference>
<dbReference type="Pfam" id="PF08766">
    <property type="entry name" value="DEK_C"/>
    <property type="match status" value="1"/>
</dbReference>
<sequence>MDVPPLCSASPAISTSSLIATLHQTFSHSQYRSLRLDSTSILVFGPNIEESYILGIWDHAFRRSEDQTVIVLPTHNAASTSFFSAVSLFPNVNAAVLQALNVLTPFFTALTPENLSSRFHNGLGVSFSLNSHGQILSSRINVASNPLSSIDQLLKLPSNSVNRAFDVFYHLLLSEGESHGAYLSLKSSPEEYDLLKKSGTYRLPEWVLFSDDYALAKDWSNSLKQCNIKGAALRGILSTLSGILLLGNSDNSTDVAEGAALIGIDPTTFKRHSIESLISSTYISLVERVVEELNKYLSGFDSFSNEPVPEDQEDPNEIVSVVTIVEGNSSLHRKVVLKNVFDDSTGINNELKEDGIKVSKSPNSVLKSIKAQYAATPSMPLTIPNFTSILTASVSYLAQAAPKSNVVDANSNEKPLDLEALIAVSRIWNIINFSPSSDAVSLSNDAWSSQVVSAQIRELFITEWATKRRKIDFTTDFDFYEFLEKYPAILPPDVGVFNLGDWARNNKQWGPLDFCCGSARIWLSEAVWRDLEIGLDNVRGGASLLPYTESSQGFHSSSDFSGFRNLNPFESANAHEHTFRAPHPIGYASSQESPHANIQNEQSLSPQNYGDQNGAGNMKEGKGLLDRSSDDDDYDSDFDNDDYYINEFKEDIEKEAGGRPIEVVPTTSERRAWVWFVWLMTFWIPSPMLKYLGGMKRPDVRMAWREKLVLFFLIALLNGVIIFYMMFLGKIICPDFNKVWNINEVSEHDSTNNYFVAVHGKVYDLTKFYKIQHSDSTILTSASTMMQFAGQDLSDYFIPPLTVACNGLVDDPSVKMTLNTSLEYPEADHTSGSYYKPDNTTALSNYTWYDEVFLPKMKGFYKGELVVKTSDIKNQASSEDRPWAIIDNKIYDLTNYKSTIDTYPTSFSSLYEKYTFLDPDLYNLFQSSAGTDITEEVNNLGWDRQTRNRNLNCLNNVFYAGMPDFRYSNRCQLSNIILLSIAVALSSVTVIKFVASLQFGSRPNPALQDKFIICQVPCYTEDEAAIRKAVDSLTALKYDNRRKLIVVICDGMITGSGNDKPTPRIVLDIFGVDSKVDPPAMPFFSVGEGSAQLNYGKVYSGLYEFEGDVVPFVVVVKVGKPSESSKPGNRGKRDSQILLMNFLNRVHYQRPMSPLELEMFHHINNVIGVDPELYEYLFMVDADTSVEPESLNRLVAACAKDSKIAGICGETSLQNEEKSLSTMIQVYEYFISHHLTKAFESLFGSVTCLPGCFSMYRLRTHKKAKPLIISDDVIRDYSVGQVDTMHKKNLFSLGEDRYLTTLMSKYFSKMKYSFIPDAHAYTEAPDEFSILLSQRRRWINSTVHNLVELLRLSNMCGFCCLSMRMVVFIDLIGTIMLPSVCVYLGYLIYVIASRSSPFPLISVIMIAAVYGLQALVFLFRRQWQHIAWMIIYILAYPVHSFILPIYSFWNMDNFSWGNTRVVVGEKNGKQIVAVEDEGFDPSMIPMETWESFATRNGLEGAQRFIMFDDYHGRIENVAGVHNEMQEFSYAKPRGHMNLLYSGDPSRLMSSRGLSNVTGMPSASINGDASSPFASSYVNPRFSHFSELQSTRQSIIQGGGENIQQQAAAPLDPEIEGKLIETIARVLKESDLNTTTKRQLREAVEDIMGMNFVGARIAHVDGLIDEELEKLEDEDVE</sequence>
<evidence type="ECO:0000256" key="11">
    <source>
        <dbReference type="ARBA" id="ARBA00023180"/>
    </source>
</evidence>
<evidence type="ECO:0000256" key="12">
    <source>
        <dbReference type="ARBA" id="ARBA00049510"/>
    </source>
</evidence>
<evidence type="ECO:0000259" key="16">
    <source>
        <dbReference type="PROSITE" id="PS51998"/>
    </source>
</evidence>
<name>A0A0J9X8V6_GEOCN</name>
<feature type="region of interest" description="Disordered" evidence="13">
    <location>
        <begin position="583"/>
        <end position="636"/>
    </location>
</feature>
<comment type="caution">
    <text evidence="17">The sequence shown here is derived from an EMBL/GenBank/DDBJ whole genome shotgun (WGS) entry which is preliminary data.</text>
</comment>
<protein>
    <recommendedName>
        <fullName evidence="2">chitin synthase</fullName>
        <ecNumber evidence="2">2.4.1.16</ecNumber>
    </recommendedName>
</protein>
<dbReference type="InterPro" id="IPR001609">
    <property type="entry name" value="Myosin_head_motor_dom-like"/>
</dbReference>
<dbReference type="PROSITE" id="PS51998">
    <property type="entry name" value="DEK_C"/>
    <property type="match status" value="1"/>
</dbReference>
<evidence type="ECO:0000256" key="13">
    <source>
        <dbReference type="SAM" id="MobiDB-lite"/>
    </source>
</evidence>
<evidence type="ECO:0000256" key="1">
    <source>
        <dbReference type="ARBA" id="ARBA00004651"/>
    </source>
</evidence>
<dbReference type="EC" id="2.4.1.16" evidence="2"/>
<keyword evidence="7 14" id="KW-1133">Transmembrane helix</keyword>
<evidence type="ECO:0000256" key="6">
    <source>
        <dbReference type="ARBA" id="ARBA00022692"/>
    </source>
</evidence>
<comment type="subcellular location">
    <subcellularLocation>
        <location evidence="1">Cell membrane</location>
        <topology evidence="1">Multi-pass membrane protein</topology>
    </subcellularLocation>
</comment>
<evidence type="ECO:0000256" key="3">
    <source>
        <dbReference type="ARBA" id="ARBA00022475"/>
    </source>
</evidence>
<keyword evidence="4" id="KW-0328">Glycosyltransferase</keyword>
<feature type="transmembrane region" description="Helical" evidence="14">
    <location>
        <begin position="672"/>
        <end position="692"/>
    </location>
</feature>
<dbReference type="PANTHER" id="PTHR22914">
    <property type="entry name" value="CHITIN SYNTHASE"/>
    <property type="match status" value="1"/>
</dbReference>
<dbReference type="Gene3D" id="3.40.850.10">
    <property type="entry name" value="Kinesin motor domain"/>
    <property type="match status" value="1"/>
</dbReference>
<keyword evidence="18" id="KW-1185">Reference proteome</keyword>
<organism evidence="17 18">
    <name type="scientific">Geotrichum candidum</name>
    <name type="common">Oospora lactis</name>
    <name type="synonym">Dipodascus geotrichum</name>
    <dbReference type="NCBI Taxonomy" id="1173061"/>
    <lineage>
        <taxon>Eukaryota</taxon>
        <taxon>Fungi</taxon>
        <taxon>Dikarya</taxon>
        <taxon>Ascomycota</taxon>
        <taxon>Saccharomycotina</taxon>
        <taxon>Dipodascomycetes</taxon>
        <taxon>Dipodascales</taxon>
        <taxon>Dipodascaceae</taxon>
        <taxon>Geotrichum</taxon>
    </lineage>
</organism>
<dbReference type="InterPro" id="IPR004835">
    <property type="entry name" value="Chitin_synth"/>
</dbReference>
<evidence type="ECO:0000256" key="10">
    <source>
        <dbReference type="ARBA" id="ARBA00023175"/>
    </source>
</evidence>
<dbReference type="InterPro" id="IPR027417">
    <property type="entry name" value="P-loop_NTPase"/>
</dbReference>
<dbReference type="GO" id="GO:0004100">
    <property type="term" value="F:chitin synthase activity"/>
    <property type="evidence" value="ECO:0007669"/>
    <property type="project" value="UniProtKB-EC"/>
</dbReference>
<dbReference type="STRING" id="1173061.A0A0J9X8V6"/>
<evidence type="ECO:0000259" key="15">
    <source>
        <dbReference type="PROSITE" id="PS50255"/>
    </source>
</evidence>
<evidence type="ECO:0000313" key="17">
    <source>
        <dbReference type="EMBL" id="CDO53665.1"/>
    </source>
</evidence>
<dbReference type="SUPFAM" id="SSF53448">
    <property type="entry name" value="Nucleotide-diphospho-sugar transferases"/>
    <property type="match status" value="1"/>
</dbReference>
<evidence type="ECO:0000256" key="5">
    <source>
        <dbReference type="ARBA" id="ARBA00022679"/>
    </source>
</evidence>
<evidence type="ECO:0000313" key="18">
    <source>
        <dbReference type="Proteomes" id="UP000242525"/>
    </source>
</evidence>
<evidence type="ECO:0000256" key="2">
    <source>
        <dbReference type="ARBA" id="ARBA00012543"/>
    </source>
</evidence>
<dbReference type="OrthoDB" id="370884at2759"/>
<dbReference type="SUPFAM" id="SSF52540">
    <property type="entry name" value="P-loop containing nucleoside triphosphate hydrolases"/>
    <property type="match status" value="1"/>
</dbReference>
<feature type="domain" description="Cytochrome b5 heme-binding" evidence="15">
    <location>
        <begin position="737"/>
        <end position="797"/>
    </location>
</feature>
<dbReference type="PROSITE" id="PS50255">
    <property type="entry name" value="CYTOCHROME_B5_2"/>
    <property type="match status" value="1"/>
</dbReference>
<dbReference type="InterPro" id="IPR001199">
    <property type="entry name" value="Cyt_B5-like_heme/steroid-bd"/>
</dbReference>
<accession>A0A0J9X8V6</accession>
<proteinExistence type="predicted"/>
<dbReference type="EMBL" id="CCBN010000005">
    <property type="protein sequence ID" value="CDO53665.1"/>
    <property type="molecule type" value="Genomic_DNA"/>
</dbReference>
<gene>
    <name evidence="17" type="ORF">BN980_GECA05s05191g</name>
</gene>
<comment type="catalytic activity">
    <reaction evidence="12">
        <text>[(1-&gt;4)-N-acetyl-beta-D-glucosaminyl](n) + UDP-N-acetyl-alpha-D-glucosamine = [(1-&gt;4)-N-acetyl-beta-D-glucosaminyl](n+1) + UDP + H(+)</text>
        <dbReference type="Rhea" id="RHEA:16637"/>
        <dbReference type="Rhea" id="RHEA-COMP:9593"/>
        <dbReference type="Rhea" id="RHEA-COMP:9595"/>
        <dbReference type="ChEBI" id="CHEBI:15378"/>
        <dbReference type="ChEBI" id="CHEBI:17029"/>
        <dbReference type="ChEBI" id="CHEBI:57705"/>
        <dbReference type="ChEBI" id="CHEBI:58223"/>
        <dbReference type="EC" id="2.4.1.16"/>
    </reaction>
    <physiologicalReaction direction="left-to-right" evidence="12">
        <dbReference type="Rhea" id="RHEA:16638"/>
    </physiologicalReaction>
</comment>